<accession>A0A146FCA6</accession>
<reference evidence="1 2" key="1">
    <citation type="journal article" date="2016" name="DNA Res.">
        <title>Genome sequence of Aspergillus luchuensis NBRC 4314.</title>
        <authorList>
            <person name="Yamada O."/>
            <person name="Machida M."/>
            <person name="Hosoyama A."/>
            <person name="Goto M."/>
            <person name="Takahashi T."/>
            <person name="Futagami T."/>
            <person name="Yamagata Y."/>
            <person name="Takeuchi M."/>
            <person name="Kobayashi T."/>
            <person name="Koike H."/>
            <person name="Abe K."/>
            <person name="Asai K."/>
            <person name="Arita M."/>
            <person name="Fujita N."/>
            <person name="Fukuda K."/>
            <person name="Higa K."/>
            <person name="Horikawa H."/>
            <person name="Ishikawa T."/>
            <person name="Jinno K."/>
            <person name="Kato Y."/>
            <person name="Kirimura K."/>
            <person name="Mizutani O."/>
            <person name="Nakasone K."/>
            <person name="Sano M."/>
            <person name="Shiraishi Y."/>
            <person name="Tsukahara M."/>
            <person name="Gomi K."/>
        </authorList>
    </citation>
    <scope>NUCLEOTIDE SEQUENCE [LARGE SCALE GENOMIC DNA]</scope>
    <source>
        <strain evidence="1 2">RIB 2604</strain>
    </source>
</reference>
<gene>
    <name evidence="1" type="ORF">RIB2604_01702890</name>
</gene>
<name>A0A146FCA6_ASPKA</name>
<comment type="caution">
    <text evidence="1">The sequence shown here is derived from an EMBL/GenBank/DDBJ whole genome shotgun (WGS) entry which is preliminary data.</text>
</comment>
<dbReference type="Proteomes" id="UP000075230">
    <property type="component" value="Unassembled WGS sequence"/>
</dbReference>
<organism evidence="1 2">
    <name type="scientific">Aspergillus kawachii</name>
    <name type="common">White koji mold</name>
    <name type="synonym">Aspergillus awamori var. kawachi</name>
    <dbReference type="NCBI Taxonomy" id="1069201"/>
    <lineage>
        <taxon>Eukaryota</taxon>
        <taxon>Fungi</taxon>
        <taxon>Dikarya</taxon>
        <taxon>Ascomycota</taxon>
        <taxon>Pezizomycotina</taxon>
        <taxon>Eurotiomycetes</taxon>
        <taxon>Eurotiomycetidae</taxon>
        <taxon>Eurotiales</taxon>
        <taxon>Aspergillaceae</taxon>
        <taxon>Aspergillus</taxon>
        <taxon>Aspergillus subgen. Circumdati</taxon>
    </lineage>
</organism>
<protein>
    <submittedName>
        <fullName evidence="1">Sit4-associated protein</fullName>
    </submittedName>
</protein>
<dbReference type="AlphaFoldDB" id="A0A146FCA6"/>
<dbReference type="EMBL" id="BCWF01000017">
    <property type="protein sequence ID" value="GAT23153.1"/>
    <property type="molecule type" value="Genomic_DNA"/>
</dbReference>
<reference evidence="2" key="2">
    <citation type="submission" date="2016-02" db="EMBL/GenBank/DDBJ databases">
        <title>Genome sequencing of Aspergillus luchuensis NBRC 4314.</title>
        <authorList>
            <person name="Yamada O."/>
        </authorList>
    </citation>
    <scope>NUCLEOTIDE SEQUENCE [LARGE SCALE GENOMIC DNA]</scope>
    <source>
        <strain evidence="2">RIB 2604</strain>
    </source>
</reference>
<sequence length="51" mass="5544">MDAFARDWQNSSWAGAVVPAGMATNLFQKEPGELISTIIHSKTVGRINDPD</sequence>
<proteinExistence type="predicted"/>
<evidence type="ECO:0000313" key="2">
    <source>
        <dbReference type="Proteomes" id="UP000075230"/>
    </source>
</evidence>
<evidence type="ECO:0000313" key="1">
    <source>
        <dbReference type="EMBL" id="GAT23153.1"/>
    </source>
</evidence>